<gene>
    <name evidence="2" type="ORF">LTR69_002688</name>
</gene>
<sequence length="282" mass="31474">MTTLAAPVKETDFTSSRNSTSSTTSANAQPPSTQVTKFSTVQTATAFDPDRPMTVTMTPGLAINRVLHPLYEQVTSTSTSQIAPASDHDGSTIPTEIVTMTSDRSLHPLPGCLLTTHTRRTIHTPQVPPPAYLFNTYRLRTVHTVQLLVLDRILDNHGILNQQIHLRRTITRWERTWKPASHDLWDEAVPNLTYGRGFSPEHELTTNGVWTDNNGQRAATHMKTTPTLLTDEQARLSGVQETGAREMRLNCGTTSGGNRTIEQGQKLRSFFIYHCERIVFVK</sequence>
<dbReference type="EMBL" id="JAVRRF010000004">
    <property type="protein sequence ID" value="KAK5066170.1"/>
    <property type="molecule type" value="Genomic_DNA"/>
</dbReference>
<evidence type="ECO:0000313" key="2">
    <source>
        <dbReference type="EMBL" id="KAK5066170.1"/>
    </source>
</evidence>
<name>A0ABR0JJK9_9EURO</name>
<feature type="region of interest" description="Disordered" evidence="1">
    <location>
        <begin position="1"/>
        <end position="37"/>
    </location>
</feature>
<protein>
    <submittedName>
        <fullName evidence="2">Uncharacterized protein</fullName>
    </submittedName>
</protein>
<reference evidence="2 3" key="1">
    <citation type="submission" date="2023-08" db="EMBL/GenBank/DDBJ databases">
        <title>Black Yeasts Isolated from many extreme environments.</title>
        <authorList>
            <person name="Coleine C."/>
            <person name="Stajich J.E."/>
            <person name="Selbmann L."/>
        </authorList>
    </citation>
    <scope>NUCLEOTIDE SEQUENCE [LARGE SCALE GENOMIC DNA]</scope>
    <source>
        <strain evidence="2 3">CCFEE 6328</strain>
    </source>
</reference>
<feature type="compositionally biased region" description="Low complexity" evidence="1">
    <location>
        <begin position="14"/>
        <end position="33"/>
    </location>
</feature>
<proteinExistence type="predicted"/>
<evidence type="ECO:0000256" key="1">
    <source>
        <dbReference type="SAM" id="MobiDB-lite"/>
    </source>
</evidence>
<comment type="caution">
    <text evidence="2">The sequence shown here is derived from an EMBL/GenBank/DDBJ whole genome shotgun (WGS) entry which is preliminary data.</text>
</comment>
<accession>A0ABR0JJK9</accession>
<dbReference type="Proteomes" id="UP001345691">
    <property type="component" value="Unassembled WGS sequence"/>
</dbReference>
<evidence type="ECO:0000313" key="3">
    <source>
        <dbReference type="Proteomes" id="UP001345691"/>
    </source>
</evidence>
<organism evidence="2 3">
    <name type="scientific">Exophiala sideris</name>
    <dbReference type="NCBI Taxonomy" id="1016849"/>
    <lineage>
        <taxon>Eukaryota</taxon>
        <taxon>Fungi</taxon>
        <taxon>Dikarya</taxon>
        <taxon>Ascomycota</taxon>
        <taxon>Pezizomycotina</taxon>
        <taxon>Eurotiomycetes</taxon>
        <taxon>Chaetothyriomycetidae</taxon>
        <taxon>Chaetothyriales</taxon>
        <taxon>Herpotrichiellaceae</taxon>
        <taxon>Exophiala</taxon>
    </lineage>
</organism>
<keyword evidence="3" id="KW-1185">Reference proteome</keyword>